<keyword evidence="2" id="KW-0812">Transmembrane</keyword>
<evidence type="ECO:0000313" key="4">
    <source>
        <dbReference type="RefSeq" id="XP_060668585.1"/>
    </source>
</evidence>
<gene>
    <name evidence="4" type="primary">LOC112489090</name>
</gene>
<keyword evidence="2" id="KW-0472">Membrane</keyword>
<organism evidence="3 4">
    <name type="scientific">Ziziphus jujuba</name>
    <name type="common">Chinese jujube</name>
    <name type="synonym">Ziziphus sativa</name>
    <dbReference type="NCBI Taxonomy" id="326968"/>
    <lineage>
        <taxon>Eukaryota</taxon>
        <taxon>Viridiplantae</taxon>
        <taxon>Streptophyta</taxon>
        <taxon>Embryophyta</taxon>
        <taxon>Tracheophyta</taxon>
        <taxon>Spermatophyta</taxon>
        <taxon>Magnoliopsida</taxon>
        <taxon>eudicotyledons</taxon>
        <taxon>Gunneridae</taxon>
        <taxon>Pentapetalae</taxon>
        <taxon>rosids</taxon>
        <taxon>fabids</taxon>
        <taxon>Rosales</taxon>
        <taxon>Rhamnaceae</taxon>
        <taxon>Paliureae</taxon>
        <taxon>Ziziphus</taxon>
    </lineage>
</organism>
<dbReference type="PANTHER" id="PTHR31170:SF9">
    <property type="entry name" value="PROTEIN, PUTATIVE (DUF247)-RELATED"/>
    <property type="match status" value="1"/>
</dbReference>
<protein>
    <submittedName>
        <fullName evidence="4">Uncharacterized protein LOC112489090</fullName>
    </submittedName>
</protein>
<feature type="compositionally biased region" description="Polar residues" evidence="1">
    <location>
        <begin position="279"/>
        <end position="296"/>
    </location>
</feature>
<accession>A0ABM3ZVS8</accession>
<name>A0ABM3ZVS8_ZIZJJ</name>
<evidence type="ECO:0000256" key="1">
    <source>
        <dbReference type="SAM" id="MobiDB-lite"/>
    </source>
</evidence>
<dbReference type="PANTHER" id="PTHR31170">
    <property type="entry name" value="BNAC04G53230D PROTEIN"/>
    <property type="match status" value="1"/>
</dbReference>
<dbReference type="InterPro" id="IPR004158">
    <property type="entry name" value="DUF247_pln"/>
</dbReference>
<dbReference type="GeneID" id="112489090"/>
<dbReference type="Proteomes" id="UP001652623">
    <property type="component" value="Chromosome 11"/>
</dbReference>
<dbReference type="Pfam" id="PF03140">
    <property type="entry name" value="DUF247"/>
    <property type="match status" value="1"/>
</dbReference>
<dbReference type="RefSeq" id="XP_060668585.1">
    <property type="nucleotide sequence ID" value="XM_060812602.1"/>
</dbReference>
<proteinExistence type="predicted"/>
<evidence type="ECO:0000313" key="3">
    <source>
        <dbReference type="Proteomes" id="UP001652623"/>
    </source>
</evidence>
<evidence type="ECO:0000256" key="2">
    <source>
        <dbReference type="SAM" id="Phobius"/>
    </source>
</evidence>
<keyword evidence="3" id="KW-1185">Reference proteome</keyword>
<feature type="region of interest" description="Disordered" evidence="1">
    <location>
        <begin position="275"/>
        <end position="298"/>
    </location>
</feature>
<feature type="transmembrane region" description="Helical" evidence="2">
    <location>
        <begin position="519"/>
        <end position="540"/>
    </location>
</feature>
<keyword evidence="2" id="KW-1133">Transmembrane helix</keyword>
<reference evidence="4" key="1">
    <citation type="submission" date="2025-08" db="UniProtKB">
        <authorList>
            <consortium name="RefSeq"/>
        </authorList>
    </citation>
    <scope>IDENTIFICATION</scope>
    <source>
        <tissue evidence="4">Seedling</tissue>
    </source>
</reference>
<sequence length="548" mass="63806">MEEEKVLKEFPDKQIIIDIPQKLEDGYRAGEPEWIIYKVPNKLRKIRPTAYTPQLVSIGPFHYGKSNLKAMEHYKTKYMEAFLGRKFCTHIEVDNLTKFLEDENRLQRIQGSYAVTLKPVNRSNKFRRRTSSLEMPAPAAADEENKRNDFTRMILRDACFIFELFLRNHETQLHKAHKEKLPAEIKDYSRDYILGSPWLKAAIKQDLILIENQLPYFVLTELFDHIVKEPSQNVNLLPYLQETKIENSLHRFVTKITCEFFTDYYKFGKPLPDLEESSQKTLPSTSDSNETGQKNPGNMDLVTKLMTRAENIKHFTDLIRASMCEQRDYSNSSNNFTYCHYSAKQLDNARVVFGSPEKAKFLADIETAWDHDRCWKNDPRCNCRNSCCGCWINGLCWINCLKLEIPPLTIEDKTECIFRNVMALEQFVYPNEPRICNYIFLLDQLISTVEDVDLLVDKKIIHNLLGSNKAVVDLVNKLCYEIVIDHFFYSDICKKLNDHRGKPLNVARSTLRRVYFKDIWTGSSTLVGLVFLVFSGFSVASTIKNLLF</sequence>